<comment type="caution">
    <text evidence="3">The sequence shown here is derived from an EMBL/GenBank/DDBJ whole genome shotgun (WGS) entry which is preliminary data.</text>
</comment>
<dbReference type="InterPro" id="IPR025711">
    <property type="entry name" value="PepSY"/>
</dbReference>
<protein>
    <recommendedName>
        <fullName evidence="2">PepSY domain-containing protein</fullName>
    </recommendedName>
</protein>
<keyword evidence="4" id="KW-1185">Reference proteome</keyword>
<dbReference type="RefSeq" id="WP_165973872.1">
    <property type="nucleotide sequence ID" value="NZ_SLZQ01000016.1"/>
</dbReference>
<evidence type="ECO:0000259" key="2">
    <source>
        <dbReference type="Pfam" id="PF13670"/>
    </source>
</evidence>
<sequence length="91" mass="9916">MKTSLLKSMTASALLAFSLGAFASSACTDTPRDKWLPQKEIQAKLEKQGYSIKRLKAENSCYEAHVTGKDGKKAELKINPADGAVLKTEEK</sequence>
<name>A0A4R3HQR9_PAULE</name>
<feature type="domain" description="PepSY" evidence="2">
    <location>
        <begin position="9"/>
        <end position="89"/>
    </location>
</feature>
<evidence type="ECO:0000313" key="3">
    <source>
        <dbReference type="EMBL" id="TCS33505.1"/>
    </source>
</evidence>
<feature type="signal peptide" evidence="1">
    <location>
        <begin position="1"/>
        <end position="23"/>
    </location>
</feature>
<evidence type="ECO:0000313" key="4">
    <source>
        <dbReference type="Proteomes" id="UP000295382"/>
    </source>
</evidence>
<feature type="chain" id="PRO_5020929000" description="PepSY domain-containing protein" evidence="1">
    <location>
        <begin position="24"/>
        <end position="91"/>
    </location>
</feature>
<organism evidence="3 4">
    <name type="scientific">Paucimonas lemoignei</name>
    <name type="common">Pseudomonas lemoignei</name>
    <dbReference type="NCBI Taxonomy" id="29443"/>
    <lineage>
        <taxon>Bacteria</taxon>
        <taxon>Pseudomonadati</taxon>
        <taxon>Pseudomonadota</taxon>
        <taxon>Betaproteobacteria</taxon>
        <taxon>Burkholderiales</taxon>
        <taxon>Burkholderiaceae</taxon>
        <taxon>Paucimonas</taxon>
    </lineage>
</organism>
<keyword evidence="1" id="KW-0732">Signal</keyword>
<evidence type="ECO:0000256" key="1">
    <source>
        <dbReference type="SAM" id="SignalP"/>
    </source>
</evidence>
<dbReference type="AlphaFoldDB" id="A0A4R3HQR9"/>
<reference evidence="3 4" key="1">
    <citation type="submission" date="2019-03" db="EMBL/GenBank/DDBJ databases">
        <title>Genomic Encyclopedia of Type Strains, Phase IV (KMG-IV): sequencing the most valuable type-strain genomes for metagenomic binning, comparative biology and taxonomic classification.</title>
        <authorList>
            <person name="Goeker M."/>
        </authorList>
    </citation>
    <scope>NUCLEOTIDE SEQUENCE [LARGE SCALE GENOMIC DNA]</scope>
    <source>
        <strain evidence="3 4">DSM 7445</strain>
    </source>
</reference>
<accession>A0A4R3HQR9</accession>
<gene>
    <name evidence="3" type="ORF">EDC30_11636</name>
</gene>
<proteinExistence type="predicted"/>
<dbReference type="PROSITE" id="PS51257">
    <property type="entry name" value="PROKAR_LIPOPROTEIN"/>
    <property type="match status" value="1"/>
</dbReference>
<dbReference type="Proteomes" id="UP000295382">
    <property type="component" value="Unassembled WGS sequence"/>
</dbReference>
<dbReference type="Pfam" id="PF13670">
    <property type="entry name" value="PepSY_2"/>
    <property type="match status" value="1"/>
</dbReference>
<dbReference type="EMBL" id="SLZQ01000016">
    <property type="protein sequence ID" value="TCS33505.1"/>
    <property type="molecule type" value="Genomic_DNA"/>
</dbReference>